<proteinExistence type="predicted"/>
<organism evidence="1">
    <name type="scientific">Alexandrium monilatum</name>
    <dbReference type="NCBI Taxonomy" id="311494"/>
    <lineage>
        <taxon>Eukaryota</taxon>
        <taxon>Sar</taxon>
        <taxon>Alveolata</taxon>
        <taxon>Dinophyceae</taxon>
        <taxon>Gonyaulacales</taxon>
        <taxon>Pyrocystaceae</taxon>
        <taxon>Alexandrium</taxon>
    </lineage>
</organism>
<dbReference type="InterPro" id="IPR029058">
    <property type="entry name" value="AB_hydrolase_fold"/>
</dbReference>
<gene>
    <name evidence="1" type="ORF">AMON00008_LOCUS7464</name>
</gene>
<sequence>MVRKLRSPMVATAAVAECIPVRISRLRQVTVVKRVFCPLLVFGSGRDGVVGPDGAVELARTAAKERGETGTVQLAIVEDALHTNAYASDKWLICMARFLARTSGEQRS</sequence>
<evidence type="ECO:0008006" key="2">
    <source>
        <dbReference type="Google" id="ProtNLM"/>
    </source>
</evidence>
<dbReference type="SUPFAM" id="SSF53474">
    <property type="entry name" value="alpha/beta-Hydrolases"/>
    <property type="match status" value="1"/>
</dbReference>
<dbReference type="AlphaFoldDB" id="A0A7S4URE6"/>
<protein>
    <recommendedName>
        <fullName evidence="2">Peptidase S9 prolyl oligopeptidase catalytic domain-containing protein</fullName>
    </recommendedName>
</protein>
<evidence type="ECO:0000313" key="1">
    <source>
        <dbReference type="EMBL" id="CAE4567845.1"/>
    </source>
</evidence>
<name>A0A7S4URE6_9DINO</name>
<reference evidence="1" key="1">
    <citation type="submission" date="2021-01" db="EMBL/GenBank/DDBJ databases">
        <authorList>
            <person name="Corre E."/>
            <person name="Pelletier E."/>
            <person name="Niang G."/>
            <person name="Scheremetjew M."/>
            <person name="Finn R."/>
            <person name="Kale V."/>
            <person name="Holt S."/>
            <person name="Cochrane G."/>
            <person name="Meng A."/>
            <person name="Brown T."/>
            <person name="Cohen L."/>
        </authorList>
    </citation>
    <scope>NUCLEOTIDE SEQUENCE</scope>
    <source>
        <strain evidence="1">CCMP3105</strain>
    </source>
</reference>
<accession>A0A7S4URE6</accession>
<dbReference type="EMBL" id="HBNR01011569">
    <property type="protein sequence ID" value="CAE4567845.1"/>
    <property type="molecule type" value="Transcribed_RNA"/>
</dbReference>